<feature type="non-terminal residue" evidence="1">
    <location>
        <position position="229"/>
    </location>
</feature>
<keyword evidence="2" id="KW-1185">Reference proteome</keyword>
<sequence length="229" mass="25373">MKSHRPGHKPTASPPPSAALSDTTLDTLYLSDTRTPLDPAILSELLGTLQQQQQDTDDYTQITNPTVLLGLHSLDDFERQAANHHHMGTFDEAELSAALGQIDWSTFMPPPPPPPQQHHQKHQHQQLLQQQGGSESLLFPGSPWDLPEQSDEAEEEEEEDGLVEEEVEEEDEGMHVDGSMELEELSMFSALLGNVSAFEDFLATLSLNQLRQCAATVNSVLVRRESGMD</sequence>
<gene>
    <name evidence="1" type="ORF">LPJ66_008995</name>
</gene>
<reference evidence="1" key="1">
    <citation type="submission" date="2022-07" db="EMBL/GenBank/DDBJ databases">
        <title>Phylogenomic reconstructions and comparative analyses of Kickxellomycotina fungi.</title>
        <authorList>
            <person name="Reynolds N.K."/>
            <person name="Stajich J.E."/>
            <person name="Barry K."/>
            <person name="Grigoriev I.V."/>
            <person name="Crous P."/>
            <person name="Smith M.E."/>
        </authorList>
    </citation>
    <scope>NUCLEOTIDE SEQUENCE</scope>
    <source>
        <strain evidence="1">Benny 63K</strain>
    </source>
</reference>
<dbReference type="EMBL" id="JANBPG010001938">
    <property type="protein sequence ID" value="KAJ1887666.1"/>
    <property type="molecule type" value="Genomic_DNA"/>
</dbReference>
<accession>A0ACC1I570</accession>
<proteinExistence type="predicted"/>
<organism evidence="1 2">
    <name type="scientific">Kickxella alabastrina</name>
    <dbReference type="NCBI Taxonomy" id="61397"/>
    <lineage>
        <taxon>Eukaryota</taxon>
        <taxon>Fungi</taxon>
        <taxon>Fungi incertae sedis</taxon>
        <taxon>Zoopagomycota</taxon>
        <taxon>Kickxellomycotina</taxon>
        <taxon>Kickxellomycetes</taxon>
        <taxon>Kickxellales</taxon>
        <taxon>Kickxellaceae</taxon>
        <taxon>Kickxella</taxon>
    </lineage>
</organism>
<dbReference type="Proteomes" id="UP001150581">
    <property type="component" value="Unassembled WGS sequence"/>
</dbReference>
<protein>
    <submittedName>
        <fullName evidence="1">Uncharacterized protein</fullName>
    </submittedName>
</protein>
<comment type="caution">
    <text evidence="1">The sequence shown here is derived from an EMBL/GenBank/DDBJ whole genome shotgun (WGS) entry which is preliminary data.</text>
</comment>
<evidence type="ECO:0000313" key="2">
    <source>
        <dbReference type="Proteomes" id="UP001150581"/>
    </source>
</evidence>
<name>A0ACC1I570_9FUNG</name>
<evidence type="ECO:0000313" key="1">
    <source>
        <dbReference type="EMBL" id="KAJ1887666.1"/>
    </source>
</evidence>